<evidence type="ECO:0000256" key="2">
    <source>
        <dbReference type="ARBA" id="ARBA00007886"/>
    </source>
</evidence>
<gene>
    <name evidence="10" type="ORF">BCM02_10863</name>
</gene>
<dbReference type="RefSeq" id="WP_187434332.1">
    <property type="nucleotide sequence ID" value="NZ_VNHS01000008.1"/>
</dbReference>
<dbReference type="NCBIfam" id="TIGR02887">
    <property type="entry name" value="spore_ger_x_C"/>
    <property type="match status" value="1"/>
</dbReference>
<evidence type="ECO:0000256" key="6">
    <source>
        <dbReference type="ARBA" id="ARBA00023139"/>
    </source>
</evidence>
<evidence type="ECO:0000256" key="4">
    <source>
        <dbReference type="ARBA" id="ARBA00022729"/>
    </source>
</evidence>
<dbReference type="InterPro" id="IPR046953">
    <property type="entry name" value="Spore_GerAC-like_C"/>
</dbReference>
<dbReference type="PANTHER" id="PTHR35789">
    <property type="entry name" value="SPORE GERMINATION PROTEIN B3"/>
    <property type="match status" value="1"/>
</dbReference>
<evidence type="ECO:0000256" key="3">
    <source>
        <dbReference type="ARBA" id="ARBA00022544"/>
    </source>
</evidence>
<dbReference type="Proteomes" id="UP000323257">
    <property type="component" value="Unassembled WGS sequence"/>
</dbReference>
<dbReference type="Gene3D" id="3.30.300.210">
    <property type="entry name" value="Nutrient germinant receptor protein C, domain 3"/>
    <property type="match status" value="1"/>
</dbReference>
<dbReference type="EMBL" id="VNHS01000008">
    <property type="protein sequence ID" value="TYP72409.1"/>
    <property type="molecule type" value="Genomic_DNA"/>
</dbReference>
<sequence length="389" mass="42613">MKAARFLILLLPMLLGGCWDRTEINDQGIVQLTAFDAGDKPGSYQSLVQVALPKKISGQASSTGGGAGSTSSLPYMPVMVKGTGLDDMMVELEQRISRNVILAHRRVFIVGEKLARRGIEGVLDSISRDPDQRLRAFFVVARGMTAAKLAESEYTLEATKEEALRELIVRKMKVPSTFRDVFANSAEPGIEPIAAAFSRGSDGQIRLKSIAIFKDLKLVGYVDGYETIALLSLLGSDDPYGVIKVRYPGAEGDVAIQVNKLKIERKVAVKEGVPAFRFRVRATGRVTGNTAGLDLGDAAVKEKLDVAMKQELRRLYLSLFDKLQTKYKADSTGLGQLVYRNNPKAWKKLEPEWDEVYPRAAVAVDVDATVTQVGLMGAPFFLPEDEVNK</sequence>
<evidence type="ECO:0000313" key="11">
    <source>
        <dbReference type="Proteomes" id="UP000323257"/>
    </source>
</evidence>
<evidence type="ECO:0000256" key="5">
    <source>
        <dbReference type="ARBA" id="ARBA00023136"/>
    </source>
</evidence>
<dbReference type="Pfam" id="PF05504">
    <property type="entry name" value="Spore_GerAC"/>
    <property type="match status" value="1"/>
</dbReference>
<dbReference type="PANTHER" id="PTHR35789:SF1">
    <property type="entry name" value="SPORE GERMINATION PROTEIN B3"/>
    <property type="match status" value="1"/>
</dbReference>
<organism evidence="10 11">
    <name type="scientific">Paenibacillus methanolicus</name>
    <dbReference type="NCBI Taxonomy" id="582686"/>
    <lineage>
        <taxon>Bacteria</taxon>
        <taxon>Bacillati</taxon>
        <taxon>Bacillota</taxon>
        <taxon>Bacilli</taxon>
        <taxon>Bacillales</taxon>
        <taxon>Paenibacillaceae</taxon>
        <taxon>Paenibacillus</taxon>
    </lineage>
</organism>
<keyword evidence="5" id="KW-0472">Membrane</keyword>
<dbReference type="InterPro" id="IPR008844">
    <property type="entry name" value="Spore_GerAC-like"/>
</dbReference>
<evidence type="ECO:0000259" key="8">
    <source>
        <dbReference type="Pfam" id="PF05504"/>
    </source>
</evidence>
<dbReference type="GO" id="GO:0009847">
    <property type="term" value="P:spore germination"/>
    <property type="evidence" value="ECO:0007669"/>
    <property type="project" value="InterPro"/>
</dbReference>
<keyword evidence="4" id="KW-0732">Signal</keyword>
<protein>
    <submittedName>
        <fullName evidence="10">Spore germination protein KC</fullName>
    </submittedName>
</protein>
<dbReference type="GO" id="GO:0016020">
    <property type="term" value="C:membrane"/>
    <property type="evidence" value="ECO:0007669"/>
    <property type="project" value="UniProtKB-SubCell"/>
</dbReference>
<feature type="domain" description="Spore germination GerAC-like C-terminal" evidence="8">
    <location>
        <begin position="210"/>
        <end position="374"/>
    </location>
</feature>
<comment type="caution">
    <text evidence="10">The sequence shown here is derived from an EMBL/GenBank/DDBJ whole genome shotgun (WGS) entry which is preliminary data.</text>
</comment>
<keyword evidence="11" id="KW-1185">Reference proteome</keyword>
<dbReference type="InterPro" id="IPR038501">
    <property type="entry name" value="Spore_GerAC_C_sf"/>
</dbReference>
<evidence type="ECO:0000313" key="10">
    <source>
        <dbReference type="EMBL" id="TYP72409.1"/>
    </source>
</evidence>
<keyword evidence="6" id="KW-0564">Palmitate</keyword>
<dbReference type="InterPro" id="IPR057336">
    <property type="entry name" value="GerAC_N"/>
</dbReference>
<evidence type="ECO:0000259" key="9">
    <source>
        <dbReference type="Pfam" id="PF25198"/>
    </source>
</evidence>
<evidence type="ECO:0000256" key="7">
    <source>
        <dbReference type="ARBA" id="ARBA00023288"/>
    </source>
</evidence>
<dbReference type="PROSITE" id="PS51257">
    <property type="entry name" value="PROKAR_LIPOPROTEIN"/>
    <property type="match status" value="1"/>
</dbReference>
<name>A0A5S5BZN5_9BACL</name>
<evidence type="ECO:0000256" key="1">
    <source>
        <dbReference type="ARBA" id="ARBA00004635"/>
    </source>
</evidence>
<accession>A0A5S5BZN5</accession>
<dbReference type="AlphaFoldDB" id="A0A5S5BZN5"/>
<dbReference type="Pfam" id="PF25198">
    <property type="entry name" value="Spore_GerAC_N"/>
    <property type="match status" value="1"/>
</dbReference>
<proteinExistence type="inferred from homology"/>
<reference evidence="10 11" key="1">
    <citation type="submission" date="2019-07" db="EMBL/GenBank/DDBJ databases">
        <title>Genomic Encyclopedia of Type Strains, Phase III (KMG-III): the genomes of soil and plant-associated and newly described type strains.</title>
        <authorList>
            <person name="Whitman W."/>
        </authorList>
    </citation>
    <scope>NUCLEOTIDE SEQUENCE [LARGE SCALE GENOMIC DNA]</scope>
    <source>
        <strain evidence="10 11">BL24</strain>
    </source>
</reference>
<feature type="domain" description="Spore germination protein N-terminal" evidence="9">
    <location>
        <begin position="20"/>
        <end position="195"/>
    </location>
</feature>
<comment type="subcellular location">
    <subcellularLocation>
        <location evidence="1">Membrane</location>
        <topology evidence="1">Lipid-anchor</topology>
    </subcellularLocation>
</comment>
<keyword evidence="3" id="KW-0309">Germination</keyword>
<keyword evidence="7" id="KW-0449">Lipoprotein</keyword>
<comment type="similarity">
    <text evidence="2">Belongs to the GerABKC lipoprotein family.</text>
</comment>